<evidence type="ECO:0000313" key="1">
    <source>
        <dbReference type="EMBL" id="KAH6600226.1"/>
    </source>
</evidence>
<organism evidence="1 2">
    <name type="scientific">Batrachochytrium salamandrivorans</name>
    <dbReference type="NCBI Taxonomy" id="1357716"/>
    <lineage>
        <taxon>Eukaryota</taxon>
        <taxon>Fungi</taxon>
        <taxon>Fungi incertae sedis</taxon>
        <taxon>Chytridiomycota</taxon>
        <taxon>Chytridiomycota incertae sedis</taxon>
        <taxon>Chytridiomycetes</taxon>
        <taxon>Rhizophydiales</taxon>
        <taxon>Rhizophydiales incertae sedis</taxon>
        <taxon>Batrachochytrium</taxon>
    </lineage>
</organism>
<dbReference type="Proteomes" id="UP001648503">
    <property type="component" value="Unassembled WGS sequence"/>
</dbReference>
<accession>A0ABQ8FL81</accession>
<name>A0ABQ8FL81_9FUNG</name>
<sequence length="153" mass="16707">MTVNDVSTRADRFWKLEWIRRRELLSLAGHSYDPTLLRMCAPLAAVGSSGGSSVSAASQFVTAAITPLDYSSGRGVPSDQHTHRKQVNVYTAVVLELPEMRRGAYLRVAVIELGGLRTSCEAIDGVRLSMGDVIECVVDKCDPSMGRLQLKQI</sequence>
<gene>
    <name evidence="1" type="ORF">BASA50_002493</name>
</gene>
<proteinExistence type="predicted"/>
<keyword evidence="2" id="KW-1185">Reference proteome</keyword>
<evidence type="ECO:0000313" key="2">
    <source>
        <dbReference type="Proteomes" id="UP001648503"/>
    </source>
</evidence>
<protein>
    <recommendedName>
        <fullName evidence="3">S1 motif domain-containing protein</fullName>
    </recommendedName>
</protein>
<evidence type="ECO:0008006" key="3">
    <source>
        <dbReference type="Google" id="ProtNLM"/>
    </source>
</evidence>
<comment type="caution">
    <text evidence="1">The sequence shown here is derived from an EMBL/GenBank/DDBJ whole genome shotgun (WGS) entry which is preliminary data.</text>
</comment>
<dbReference type="EMBL" id="JAFCIX010000044">
    <property type="protein sequence ID" value="KAH6600226.1"/>
    <property type="molecule type" value="Genomic_DNA"/>
</dbReference>
<reference evidence="1 2" key="1">
    <citation type="submission" date="2021-02" db="EMBL/GenBank/DDBJ databases">
        <title>Variation within the Batrachochytrium salamandrivorans European outbreak.</title>
        <authorList>
            <person name="Kelly M."/>
            <person name="Pasmans F."/>
            <person name="Shea T.P."/>
            <person name="Munoz J.F."/>
            <person name="Carranza S."/>
            <person name="Cuomo C.A."/>
            <person name="Martel A."/>
        </authorList>
    </citation>
    <scope>NUCLEOTIDE SEQUENCE [LARGE SCALE GENOMIC DNA]</scope>
    <source>
        <strain evidence="1 2">AMFP18/2</strain>
    </source>
</reference>